<dbReference type="EMBL" id="LBPY01000006">
    <property type="protein sequence ID" value="KKP66487.1"/>
    <property type="molecule type" value="Genomic_DNA"/>
</dbReference>
<gene>
    <name evidence="2" type="ORF">UR64_C0006G0014</name>
</gene>
<comment type="caution">
    <text evidence="2">The sequence shown here is derived from an EMBL/GenBank/DDBJ whole genome shotgun (WGS) entry which is preliminary data.</text>
</comment>
<proteinExistence type="predicted"/>
<protein>
    <submittedName>
        <fullName evidence="2">Uncharacterized protein</fullName>
    </submittedName>
</protein>
<organism evidence="2 3">
    <name type="scientific">Candidatus Nomurabacteria bacterium GW2011_GWE1_35_16</name>
    <dbReference type="NCBI Taxonomy" id="1618761"/>
    <lineage>
        <taxon>Bacteria</taxon>
        <taxon>Candidatus Nomuraibacteriota</taxon>
    </lineage>
</organism>
<reference evidence="2 3" key="1">
    <citation type="journal article" date="2015" name="Nature">
        <title>rRNA introns, odd ribosomes, and small enigmatic genomes across a large radiation of phyla.</title>
        <authorList>
            <person name="Brown C.T."/>
            <person name="Hug L.A."/>
            <person name="Thomas B.C."/>
            <person name="Sharon I."/>
            <person name="Castelle C.J."/>
            <person name="Singh A."/>
            <person name="Wilkins M.J."/>
            <person name="Williams K.H."/>
            <person name="Banfield J.F."/>
        </authorList>
    </citation>
    <scope>NUCLEOTIDE SEQUENCE [LARGE SCALE GENOMIC DNA]</scope>
</reference>
<dbReference type="AlphaFoldDB" id="A0A0G0EGR6"/>
<feature type="coiled-coil region" evidence="1">
    <location>
        <begin position="529"/>
        <end position="556"/>
    </location>
</feature>
<name>A0A0G0EGR6_9BACT</name>
<evidence type="ECO:0000313" key="3">
    <source>
        <dbReference type="Proteomes" id="UP000034952"/>
    </source>
</evidence>
<evidence type="ECO:0000313" key="2">
    <source>
        <dbReference type="EMBL" id="KKP66487.1"/>
    </source>
</evidence>
<accession>A0A0G0EGR6</accession>
<sequence length="617" mass="71518">MENDSKIIVHIDPFEAEFDSFKSNLIEFIRIHVSFKFDIQSLNFRIKYFFSRNKGGSIVIYCTDRNNLFEIINLLEKSELYSKRLGIEENTIKVNQLERFDIPEKITFLKKLFSKLEGLLPESFIIEPPTTILAGELNDEGFIRITLIFFKTDYVDQFISKIPNGWNYETLGLKRMVISLDLLDIKEFTLEKSDSLKNGKVNPIFIYPRNTFTEDDSLDINPSEKKLRYINPSISYFGKLFEDEDFETVKLPKKVDVDIGSSFMKKPIKIKEFKTKKQVKSDTMVTKDAGLTAITQSRKAYAGHFIARLQTVFTAFNSSIKLETGRFTYTAEGFDFSVPPQFSELVKNFLEKNKEPYKHKGSGKFSIIYSDKYSPPSPDKDESKVLIKLCGNERDSVLRILANNNYSHKKGGRAKKKPGVFGVSKTSNIAEHLMMILFISNKQLDTLNQIFKIVVNYYSDHEKKDLVNVRKDDKEFKIIVSYQQDFFKTEKDDNQNNQANDVINKNEEVLHQEGTSSTENAHEEIIVLAELAHEEEEDIDSQIEKLQQMKELKRREFLVSNYDSMTDIIWGCLTEKNIKIFVEETTEEEGLQSLSQVSVKKLKYLVSLKVLEKLRNK</sequence>
<keyword evidence="1" id="KW-0175">Coiled coil</keyword>
<evidence type="ECO:0000256" key="1">
    <source>
        <dbReference type="SAM" id="Coils"/>
    </source>
</evidence>
<dbReference type="Proteomes" id="UP000034952">
    <property type="component" value="Unassembled WGS sequence"/>
</dbReference>